<dbReference type="Gene3D" id="3.40.30.10">
    <property type="entry name" value="Glutaredoxin"/>
    <property type="match status" value="1"/>
</dbReference>
<dbReference type="PANTHER" id="PTHR45663:SF11">
    <property type="entry name" value="GEO12009P1"/>
    <property type="match status" value="1"/>
</dbReference>
<dbReference type="Pfam" id="PF00085">
    <property type="entry name" value="Thioredoxin"/>
    <property type="match status" value="1"/>
</dbReference>
<keyword evidence="3" id="KW-0813">Transport</keyword>
<name>A8MM46_ALKOO</name>
<dbReference type="Proteomes" id="UP000000269">
    <property type="component" value="Chromosome"/>
</dbReference>
<dbReference type="PROSITE" id="PS51352">
    <property type="entry name" value="THIOREDOXIN_2"/>
    <property type="match status" value="1"/>
</dbReference>
<keyword evidence="5 10" id="KW-1015">Disulfide bond</keyword>
<sequence>MVMEVNQGNFNEVIKDTVPVLVDFWAPWCGPCKMLGPVLEEVAVELEGKMKVTKLNVDENQEISMEYGVSSIPTVLVFKEGALVDRFVGFMPKAAIIQKLEKHI</sequence>
<keyword evidence="13" id="KW-1185">Reference proteome</keyword>
<dbReference type="STRING" id="350688.Clos_0653"/>
<comment type="similarity">
    <text evidence="1 8">Belongs to the thioredoxin family.</text>
</comment>
<dbReference type="OrthoDB" id="9790390at2"/>
<feature type="site" description="Contributes to redox potential value" evidence="9">
    <location>
        <position position="31"/>
    </location>
</feature>
<reference evidence="13" key="1">
    <citation type="submission" date="2007-10" db="EMBL/GenBank/DDBJ databases">
        <title>Complete genome of Alkaliphilus oremlandii OhILAs.</title>
        <authorList>
            <person name="Copeland A."/>
            <person name="Lucas S."/>
            <person name="Lapidus A."/>
            <person name="Barry K."/>
            <person name="Detter J.C."/>
            <person name="Glavina del Rio T."/>
            <person name="Hammon N."/>
            <person name="Israni S."/>
            <person name="Dalin E."/>
            <person name="Tice H."/>
            <person name="Pitluck S."/>
            <person name="Chain P."/>
            <person name="Malfatti S."/>
            <person name="Shin M."/>
            <person name="Vergez L."/>
            <person name="Schmutz J."/>
            <person name="Larimer F."/>
            <person name="Land M."/>
            <person name="Hauser L."/>
            <person name="Kyrpides N."/>
            <person name="Mikhailova N."/>
            <person name="Stolz J.F."/>
            <person name="Dawson A."/>
            <person name="Fisher E."/>
            <person name="Crable B."/>
            <person name="Perera E."/>
            <person name="Lisak J."/>
            <person name="Ranganathan M."/>
            <person name="Basu P."/>
            <person name="Richardson P."/>
        </authorList>
    </citation>
    <scope>NUCLEOTIDE SEQUENCE [LARGE SCALE GENOMIC DNA]</scope>
    <source>
        <strain evidence="13">OhILAs</strain>
    </source>
</reference>
<dbReference type="GO" id="GO:0015035">
    <property type="term" value="F:protein-disulfide reductase activity"/>
    <property type="evidence" value="ECO:0007669"/>
    <property type="project" value="UniProtKB-UniRule"/>
</dbReference>
<dbReference type="HOGENOM" id="CLU_090389_10_1_9"/>
<accession>A8MM46</accession>
<feature type="site" description="Contributes to redox potential value" evidence="9">
    <location>
        <position position="30"/>
    </location>
</feature>
<dbReference type="InterPro" id="IPR005746">
    <property type="entry name" value="Thioredoxin"/>
</dbReference>
<dbReference type="InterPro" id="IPR036249">
    <property type="entry name" value="Thioredoxin-like_sf"/>
</dbReference>
<evidence type="ECO:0000256" key="2">
    <source>
        <dbReference type="ARBA" id="ARBA00020570"/>
    </source>
</evidence>
<dbReference type="InterPro" id="IPR013766">
    <property type="entry name" value="Thioredoxin_domain"/>
</dbReference>
<dbReference type="EMBL" id="CP000853">
    <property type="protein sequence ID" value="ABW18213.1"/>
    <property type="molecule type" value="Genomic_DNA"/>
</dbReference>
<evidence type="ECO:0000256" key="8">
    <source>
        <dbReference type="PIRNR" id="PIRNR000077"/>
    </source>
</evidence>
<evidence type="ECO:0000256" key="5">
    <source>
        <dbReference type="ARBA" id="ARBA00023157"/>
    </source>
</evidence>
<dbReference type="AlphaFoldDB" id="A8MM46"/>
<evidence type="ECO:0000256" key="4">
    <source>
        <dbReference type="ARBA" id="ARBA00022982"/>
    </source>
</evidence>
<dbReference type="PRINTS" id="PR00421">
    <property type="entry name" value="THIOREDOXIN"/>
</dbReference>
<evidence type="ECO:0000256" key="3">
    <source>
        <dbReference type="ARBA" id="ARBA00022448"/>
    </source>
</evidence>
<evidence type="ECO:0000256" key="7">
    <source>
        <dbReference type="NCBIfam" id="TIGR01068"/>
    </source>
</evidence>
<evidence type="ECO:0000313" key="13">
    <source>
        <dbReference type="Proteomes" id="UP000000269"/>
    </source>
</evidence>
<dbReference type="PANTHER" id="PTHR45663">
    <property type="entry name" value="GEO12009P1"/>
    <property type="match status" value="1"/>
</dbReference>
<dbReference type="eggNOG" id="COG3118">
    <property type="taxonomic scope" value="Bacteria"/>
</dbReference>
<dbReference type="FunFam" id="3.40.30.10:FF:000001">
    <property type="entry name" value="Thioredoxin"/>
    <property type="match status" value="1"/>
</dbReference>
<dbReference type="KEGG" id="aoe:Clos_0653"/>
<feature type="domain" description="Thioredoxin" evidence="11">
    <location>
        <begin position="1"/>
        <end position="104"/>
    </location>
</feature>
<proteinExistence type="inferred from homology"/>
<feature type="site" description="Deprotonates C-terminal active site Cys" evidence="9">
    <location>
        <position position="23"/>
    </location>
</feature>
<evidence type="ECO:0000259" key="11">
    <source>
        <dbReference type="PROSITE" id="PS51352"/>
    </source>
</evidence>
<feature type="active site" description="Nucleophile" evidence="9">
    <location>
        <position position="32"/>
    </location>
</feature>
<dbReference type="GO" id="GO:0005737">
    <property type="term" value="C:cytoplasm"/>
    <property type="evidence" value="ECO:0007669"/>
    <property type="project" value="TreeGrafter"/>
</dbReference>
<dbReference type="RefSeq" id="WP_012158527.1">
    <property type="nucleotide sequence ID" value="NC_009922.1"/>
</dbReference>
<dbReference type="CDD" id="cd02947">
    <property type="entry name" value="TRX_family"/>
    <property type="match status" value="1"/>
</dbReference>
<feature type="active site" description="Nucleophile" evidence="9">
    <location>
        <position position="29"/>
    </location>
</feature>
<evidence type="ECO:0000256" key="1">
    <source>
        <dbReference type="ARBA" id="ARBA00008987"/>
    </source>
</evidence>
<keyword evidence="6 10" id="KW-0676">Redox-active center</keyword>
<dbReference type="InterPro" id="IPR017937">
    <property type="entry name" value="Thioredoxin_CS"/>
</dbReference>
<protein>
    <recommendedName>
        <fullName evidence="2 7">Thioredoxin</fullName>
    </recommendedName>
</protein>
<feature type="disulfide bond" description="Redox-active" evidence="10">
    <location>
        <begin position="29"/>
        <end position="32"/>
    </location>
</feature>
<evidence type="ECO:0000256" key="6">
    <source>
        <dbReference type="ARBA" id="ARBA00023284"/>
    </source>
</evidence>
<evidence type="ECO:0000256" key="10">
    <source>
        <dbReference type="PIRSR" id="PIRSR000077-4"/>
    </source>
</evidence>
<evidence type="ECO:0000256" key="9">
    <source>
        <dbReference type="PIRSR" id="PIRSR000077-1"/>
    </source>
</evidence>
<organism evidence="12 13">
    <name type="scientific">Alkaliphilus oremlandii (strain OhILAs)</name>
    <name type="common">Clostridium oremlandii (strain OhILAs)</name>
    <dbReference type="NCBI Taxonomy" id="350688"/>
    <lineage>
        <taxon>Bacteria</taxon>
        <taxon>Bacillati</taxon>
        <taxon>Bacillota</taxon>
        <taxon>Clostridia</taxon>
        <taxon>Peptostreptococcales</taxon>
        <taxon>Natronincolaceae</taxon>
        <taxon>Alkaliphilus</taxon>
    </lineage>
</organism>
<dbReference type="NCBIfam" id="TIGR01068">
    <property type="entry name" value="thioredoxin"/>
    <property type="match status" value="1"/>
</dbReference>
<keyword evidence="4" id="KW-0249">Electron transport</keyword>
<gene>
    <name evidence="12" type="ordered locus">Clos_0653</name>
</gene>
<evidence type="ECO:0000313" key="12">
    <source>
        <dbReference type="EMBL" id="ABW18213.1"/>
    </source>
</evidence>
<dbReference type="PIRSF" id="PIRSF000077">
    <property type="entry name" value="Thioredoxin"/>
    <property type="match status" value="1"/>
</dbReference>
<dbReference type="SUPFAM" id="SSF52833">
    <property type="entry name" value="Thioredoxin-like"/>
    <property type="match status" value="1"/>
</dbReference>
<dbReference type="PROSITE" id="PS00194">
    <property type="entry name" value="THIOREDOXIN_1"/>
    <property type="match status" value="1"/>
</dbReference>